<accession>A0A6B8RRG3</accession>
<evidence type="ECO:0000313" key="1">
    <source>
        <dbReference type="EMBL" id="QGQ98404.1"/>
    </source>
</evidence>
<dbReference type="RefSeq" id="WP_155703508.1">
    <property type="nucleotide sequence ID" value="NZ_CP034235.1"/>
</dbReference>
<dbReference type="KEGG" id="ppsc:EHS13_27710"/>
<keyword evidence="2" id="KW-1185">Reference proteome</keyword>
<sequence length="77" mass="8929">MNKKPVTKAEVIKLINLGTVVKNDTSDGYVTIKRKIKGIFEIKIFINGVEKPEVFSNNFEKLLETMKKYDAFYIEEE</sequence>
<dbReference type="Proteomes" id="UP000426246">
    <property type="component" value="Chromosome"/>
</dbReference>
<dbReference type="EMBL" id="CP034235">
    <property type="protein sequence ID" value="QGQ98404.1"/>
    <property type="molecule type" value="Genomic_DNA"/>
</dbReference>
<organism evidence="1 2">
    <name type="scientific">Paenibacillus psychroresistens</name>
    <dbReference type="NCBI Taxonomy" id="1778678"/>
    <lineage>
        <taxon>Bacteria</taxon>
        <taxon>Bacillati</taxon>
        <taxon>Bacillota</taxon>
        <taxon>Bacilli</taxon>
        <taxon>Bacillales</taxon>
        <taxon>Paenibacillaceae</taxon>
        <taxon>Paenibacillus</taxon>
    </lineage>
</organism>
<evidence type="ECO:0000313" key="2">
    <source>
        <dbReference type="Proteomes" id="UP000426246"/>
    </source>
</evidence>
<name>A0A6B8RRG3_9BACL</name>
<reference evidence="2" key="1">
    <citation type="submission" date="2018-11" db="EMBL/GenBank/DDBJ databases">
        <title>Complete genome sequence of Paenibacillus sp. ML311-T8.</title>
        <authorList>
            <person name="Nam Y.-D."/>
            <person name="Kang J."/>
            <person name="Chung W.-H."/>
            <person name="Park Y.S."/>
        </authorList>
    </citation>
    <scope>NUCLEOTIDE SEQUENCE [LARGE SCALE GENOMIC DNA]</scope>
    <source>
        <strain evidence="2">ML311-T8</strain>
    </source>
</reference>
<protein>
    <submittedName>
        <fullName evidence="1">Uncharacterized protein</fullName>
    </submittedName>
</protein>
<proteinExistence type="predicted"/>
<gene>
    <name evidence="1" type="ORF">EHS13_27710</name>
</gene>
<dbReference type="AlphaFoldDB" id="A0A6B8RRG3"/>